<evidence type="ECO:0000256" key="1">
    <source>
        <dbReference type="SAM" id="MobiDB-lite"/>
    </source>
</evidence>
<comment type="caution">
    <text evidence="2">The sequence shown here is derived from an EMBL/GenBank/DDBJ whole genome shotgun (WGS) entry which is preliminary data.</text>
</comment>
<keyword evidence="3" id="KW-1185">Reference proteome</keyword>
<proteinExistence type="predicted"/>
<feature type="compositionally biased region" description="Basic and acidic residues" evidence="1">
    <location>
        <begin position="88"/>
        <end position="106"/>
    </location>
</feature>
<name>A0AAD7R690_9TELE</name>
<evidence type="ECO:0000313" key="2">
    <source>
        <dbReference type="EMBL" id="KAJ8367030.1"/>
    </source>
</evidence>
<sequence length="130" mass="14793">MLQNCEIPVWSTLAGRTPYSSSRLCSACPELPCCPGARRKSRGPTANPVACPWSWGRREEAEGREPIGQERLWITFQSTQWRLCTTQRAREGQERGERGREEDRSSNGHSRGFQAFNRQKGGFGFRFGKK</sequence>
<evidence type="ECO:0000313" key="3">
    <source>
        <dbReference type="Proteomes" id="UP001221898"/>
    </source>
</evidence>
<dbReference type="Proteomes" id="UP001221898">
    <property type="component" value="Unassembled WGS sequence"/>
</dbReference>
<feature type="compositionally biased region" description="Gly residues" evidence="1">
    <location>
        <begin position="121"/>
        <end position="130"/>
    </location>
</feature>
<dbReference type="AlphaFoldDB" id="A0AAD7R690"/>
<protein>
    <submittedName>
        <fullName evidence="2">Uncharacterized protein</fullName>
    </submittedName>
</protein>
<feature type="region of interest" description="Disordered" evidence="1">
    <location>
        <begin position="87"/>
        <end position="130"/>
    </location>
</feature>
<reference evidence="2" key="1">
    <citation type="journal article" date="2023" name="Science">
        <title>Genome structures resolve the early diversification of teleost fishes.</title>
        <authorList>
            <person name="Parey E."/>
            <person name="Louis A."/>
            <person name="Montfort J."/>
            <person name="Bouchez O."/>
            <person name="Roques C."/>
            <person name="Iampietro C."/>
            <person name="Lluch J."/>
            <person name="Castinel A."/>
            <person name="Donnadieu C."/>
            <person name="Desvignes T."/>
            <person name="Floi Bucao C."/>
            <person name="Jouanno E."/>
            <person name="Wen M."/>
            <person name="Mejri S."/>
            <person name="Dirks R."/>
            <person name="Jansen H."/>
            <person name="Henkel C."/>
            <person name="Chen W.J."/>
            <person name="Zahm M."/>
            <person name="Cabau C."/>
            <person name="Klopp C."/>
            <person name="Thompson A.W."/>
            <person name="Robinson-Rechavi M."/>
            <person name="Braasch I."/>
            <person name="Lecointre G."/>
            <person name="Bobe J."/>
            <person name="Postlethwait J.H."/>
            <person name="Berthelot C."/>
            <person name="Roest Crollius H."/>
            <person name="Guiguen Y."/>
        </authorList>
    </citation>
    <scope>NUCLEOTIDE SEQUENCE</scope>
    <source>
        <strain evidence="2">NC1722</strain>
    </source>
</reference>
<dbReference type="EMBL" id="JAINUG010000513">
    <property type="protein sequence ID" value="KAJ8367030.1"/>
    <property type="molecule type" value="Genomic_DNA"/>
</dbReference>
<gene>
    <name evidence="2" type="ORF">AAFF_G00333670</name>
</gene>
<accession>A0AAD7R690</accession>
<organism evidence="2 3">
    <name type="scientific">Aldrovandia affinis</name>
    <dbReference type="NCBI Taxonomy" id="143900"/>
    <lineage>
        <taxon>Eukaryota</taxon>
        <taxon>Metazoa</taxon>
        <taxon>Chordata</taxon>
        <taxon>Craniata</taxon>
        <taxon>Vertebrata</taxon>
        <taxon>Euteleostomi</taxon>
        <taxon>Actinopterygii</taxon>
        <taxon>Neopterygii</taxon>
        <taxon>Teleostei</taxon>
        <taxon>Notacanthiformes</taxon>
        <taxon>Halosauridae</taxon>
        <taxon>Aldrovandia</taxon>
    </lineage>
</organism>